<feature type="transmembrane region" description="Helical" evidence="6">
    <location>
        <begin position="141"/>
        <end position="165"/>
    </location>
</feature>
<dbReference type="Proteomes" id="UP000183410">
    <property type="component" value="Unassembled WGS sequence"/>
</dbReference>
<keyword evidence="5 6" id="KW-0472">Membrane</keyword>
<dbReference type="RefSeq" id="WP_046230935.1">
    <property type="nucleotide sequence ID" value="NZ_FONN01000001.1"/>
</dbReference>
<keyword evidence="2 6" id="KW-0813">Transport</keyword>
<keyword evidence="9" id="KW-1185">Reference proteome</keyword>
<feature type="domain" description="ABC transmembrane type-1" evidence="7">
    <location>
        <begin position="16"/>
        <end position="200"/>
    </location>
</feature>
<dbReference type="GO" id="GO:0055085">
    <property type="term" value="P:transmembrane transport"/>
    <property type="evidence" value="ECO:0007669"/>
    <property type="project" value="InterPro"/>
</dbReference>
<dbReference type="PANTHER" id="PTHR30177">
    <property type="entry name" value="GLYCINE BETAINE/L-PROLINE TRANSPORT SYSTEM PERMEASE PROTEIN PROW"/>
    <property type="match status" value="1"/>
</dbReference>
<evidence type="ECO:0000256" key="1">
    <source>
        <dbReference type="ARBA" id="ARBA00004141"/>
    </source>
</evidence>
<dbReference type="Pfam" id="PF00528">
    <property type="entry name" value="BPD_transp_1"/>
    <property type="match status" value="1"/>
</dbReference>
<dbReference type="AlphaFoldDB" id="A0A1I1YW61"/>
<feature type="transmembrane region" description="Helical" evidence="6">
    <location>
        <begin position="50"/>
        <end position="70"/>
    </location>
</feature>
<evidence type="ECO:0000256" key="3">
    <source>
        <dbReference type="ARBA" id="ARBA00022692"/>
    </source>
</evidence>
<dbReference type="InterPro" id="IPR035906">
    <property type="entry name" value="MetI-like_sf"/>
</dbReference>
<dbReference type="Gene3D" id="1.10.3720.10">
    <property type="entry name" value="MetI-like"/>
    <property type="match status" value="1"/>
</dbReference>
<dbReference type="CDD" id="cd06261">
    <property type="entry name" value="TM_PBP2"/>
    <property type="match status" value="1"/>
</dbReference>
<reference evidence="9" key="1">
    <citation type="submission" date="2016-10" db="EMBL/GenBank/DDBJ databases">
        <authorList>
            <person name="Varghese N."/>
            <person name="Submissions S."/>
        </authorList>
    </citation>
    <scope>NUCLEOTIDE SEQUENCE [LARGE SCALE GENOMIC DNA]</scope>
    <source>
        <strain evidence="9">CGMCC 1.10223</strain>
    </source>
</reference>
<keyword evidence="4 6" id="KW-1133">Transmembrane helix</keyword>
<dbReference type="GO" id="GO:0005886">
    <property type="term" value="C:plasma membrane"/>
    <property type="evidence" value="ECO:0007669"/>
    <property type="project" value="UniProtKB-SubCell"/>
</dbReference>
<dbReference type="PANTHER" id="PTHR30177:SF4">
    <property type="entry name" value="OSMOPROTECTANT IMPORT PERMEASE PROTEIN OSMW"/>
    <property type="match status" value="1"/>
</dbReference>
<comment type="subcellular location">
    <subcellularLocation>
        <location evidence="6">Cell membrane</location>
        <topology evidence="6">Multi-pass membrane protein</topology>
    </subcellularLocation>
    <subcellularLocation>
        <location evidence="1">Membrane</location>
        <topology evidence="1">Multi-pass membrane protein</topology>
    </subcellularLocation>
</comment>
<evidence type="ECO:0000313" key="9">
    <source>
        <dbReference type="Proteomes" id="UP000183410"/>
    </source>
</evidence>
<evidence type="ECO:0000259" key="7">
    <source>
        <dbReference type="PROSITE" id="PS50928"/>
    </source>
</evidence>
<evidence type="ECO:0000256" key="6">
    <source>
        <dbReference type="RuleBase" id="RU363032"/>
    </source>
</evidence>
<feature type="transmembrane region" description="Helical" evidence="6">
    <location>
        <begin position="177"/>
        <end position="196"/>
    </location>
</feature>
<name>A0A1I1YW61_9BACL</name>
<dbReference type="InterPro" id="IPR051204">
    <property type="entry name" value="ABC_transp_perm/SBD"/>
</dbReference>
<keyword evidence="3 6" id="KW-0812">Transmembrane</keyword>
<feature type="transmembrane region" description="Helical" evidence="6">
    <location>
        <begin position="22"/>
        <end position="43"/>
    </location>
</feature>
<organism evidence="8 9">
    <name type="scientific">Paenibacillus algorifonticola</name>
    <dbReference type="NCBI Taxonomy" id="684063"/>
    <lineage>
        <taxon>Bacteria</taxon>
        <taxon>Bacillati</taxon>
        <taxon>Bacillota</taxon>
        <taxon>Bacilli</taxon>
        <taxon>Bacillales</taxon>
        <taxon>Paenibacillaceae</taxon>
        <taxon>Paenibacillus</taxon>
    </lineage>
</organism>
<comment type="similarity">
    <text evidence="6">Belongs to the binding-protein-dependent transport system permease family.</text>
</comment>
<dbReference type="GO" id="GO:0031460">
    <property type="term" value="P:glycine betaine transport"/>
    <property type="evidence" value="ECO:0007669"/>
    <property type="project" value="TreeGrafter"/>
</dbReference>
<evidence type="ECO:0000256" key="4">
    <source>
        <dbReference type="ARBA" id="ARBA00022989"/>
    </source>
</evidence>
<dbReference type="SUPFAM" id="SSF161098">
    <property type="entry name" value="MetI-like"/>
    <property type="match status" value="1"/>
</dbReference>
<dbReference type="OrthoDB" id="9801163at2"/>
<evidence type="ECO:0000313" key="8">
    <source>
        <dbReference type="EMBL" id="SFE23709.1"/>
    </source>
</evidence>
<sequence length="208" mass="22554">MIEYAIRHSEKWVKALLEHLEMLVATMIISVILAAILTMAAMSSKIISKMLVHVFSVIYSIPSLALFAIMIPVTGLGKGTAIIVLIIYNQYLLLRNFITGLNEIDPSIVEAATGIGMSNIQVLFQVRLPLSIKTLFTGIRLAVVSTIGMATIAAFINAGGLGSILFDGLRTMNVHKILWGSLLSAGLAIGANALLLQIEKKIYKFKLD</sequence>
<protein>
    <submittedName>
        <fullName evidence="8">Osmoprotectant transport system permease protein</fullName>
    </submittedName>
</protein>
<proteinExistence type="inferred from homology"/>
<dbReference type="EMBL" id="FONN01000001">
    <property type="protein sequence ID" value="SFE23709.1"/>
    <property type="molecule type" value="Genomic_DNA"/>
</dbReference>
<accession>A0A1I1YW61</accession>
<evidence type="ECO:0000256" key="5">
    <source>
        <dbReference type="ARBA" id="ARBA00023136"/>
    </source>
</evidence>
<dbReference type="PROSITE" id="PS50928">
    <property type="entry name" value="ABC_TM1"/>
    <property type="match status" value="1"/>
</dbReference>
<evidence type="ECO:0000256" key="2">
    <source>
        <dbReference type="ARBA" id="ARBA00022448"/>
    </source>
</evidence>
<dbReference type="InterPro" id="IPR000515">
    <property type="entry name" value="MetI-like"/>
</dbReference>
<gene>
    <name evidence="8" type="ORF">SAMN04487969_101831</name>
</gene>